<evidence type="ECO:0000256" key="1">
    <source>
        <dbReference type="ARBA" id="ARBA00006738"/>
    </source>
</evidence>
<dbReference type="PATRIC" id="fig|479117.4.peg.173"/>
<dbReference type="STRING" id="1176165.GCA_001584405_00478"/>
<dbReference type="GO" id="GO:0003676">
    <property type="term" value="F:nucleic acid binding"/>
    <property type="evidence" value="ECO:0007669"/>
    <property type="project" value="InterPro"/>
</dbReference>
<protein>
    <recommendedName>
        <fullName evidence="2">UPF0102 protein Bravens_00177</fullName>
    </recommendedName>
</protein>
<accession>A0A150HCF9</accession>
<comment type="similarity">
    <text evidence="1 2">Belongs to the UPF0102 family.</text>
</comment>
<evidence type="ECO:0000313" key="4">
    <source>
        <dbReference type="EMBL" id="PKY70263.1"/>
    </source>
</evidence>
<dbReference type="InterPro" id="IPR011335">
    <property type="entry name" value="Restrct_endonuc-II-like"/>
</dbReference>
<dbReference type="CDD" id="cd20736">
    <property type="entry name" value="PoNe_Nuclease"/>
    <property type="match status" value="1"/>
</dbReference>
<dbReference type="Pfam" id="PF02021">
    <property type="entry name" value="UPF0102"/>
    <property type="match status" value="1"/>
</dbReference>
<keyword evidence="6" id="KW-1185">Reference proteome</keyword>
<evidence type="ECO:0000313" key="5">
    <source>
        <dbReference type="Proteomes" id="UP000242755"/>
    </source>
</evidence>
<proteinExistence type="inferred from homology"/>
<comment type="caution">
    <text evidence="3">The sequence shown here is derived from an EMBL/GenBank/DDBJ whole genome shotgun (WGS) entry which is preliminary data.</text>
</comment>
<evidence type="ECO:0000313" key="6">
    <source>
        <dbReference type="Proteomes" id="UP000243589"/>
    </source>
</evidence>
<dbReference type="Proteomes" id="UP000242755">
    <property type="component" value="Unassembled WGS sequence"/>
</dbReference>
<dbReference type="PANTHER" id="PTHR34039:SF1">
    <property type="entry name" value="UPF0102 PROTEIN YRAN"/>
    <property type="match status" value="1"/>
</dbReference>
<reference evidence="4 5" key="2">
    <citation type="submission" date="2017-12" db="EMBL/GenBank/DDBJ databases">
        <title>Phylogenetic diversity of female urinary microbiome.</title>
        <authorList>
            <person name="Thomas-White K."/>
            <person name="Wolfe A.J."/>
        </authorList>
    </citation>
    <scope>NUCLEOTIDE SEQUENCE [LARGE SCALE GENOMIC DNA]</scope>
    <source>
        <strain evidence="4 5">UMB0426</strain>
    </source>
</reference>
<dbReference type="InterPro" id="IPR011856">
    <property type="entry name" value="tRNA_endonuc-like_dom_sf"/>
</dbReference>
<dbReference type="Gene3D" id="3.40.1350.10">
    <property type="match status" value="1"/>
</dbReference>
<evidence type="ECO:0000313" key="3">
    <source>
        <dbReference type="EMBL" id="KXZ59705.1"/>
    </source>
</evidence>
<dbReference type="AlphaFoldDB" id="A0A150HCF9"/>
<evidence type="ECO:0000256" key="2">
    <source>
        <dbReference type="HAMAP-Rule" id="MF_00048"/>
    </source>
</evidence>
<dbReference type="Proteomes" id="UP000243589">
    <property type="component" value="Unassembled WGS sequence"/>
</dbReference>
<dbReference type="PANTHER" id="PTHR34039">
    <property type="entry name" value="UPF0102 PROTEIN YRAN"/>
    <property type="match status" value="1"/>
</dbReference>
<dbReference type="SUPFAM" id="SSF52980">
    <property type="entry name" value="Restriction endonuclease-like"/>
    <property type="match status" value="1"/>
</dbReference>
<dbReference type="NCBIfam" id="NF009154">
    <property type="entry name" value="PRK12497.3-3"/>
    <property type="match status" value="1"/>
</dbReference>
<sequence length="127" mass="14653">MNEPQRKPHNTTLGARGEEIAANYLERDCDWIILDRNWRCRDGEIDIIAYDDEDVVFVEVKTRSSAFSGDPLEAVDFHKLRTLQGLATRWVTEQKGYIPSYRIDVIGICFGGEAPTLTHIEQVFHDW</sequence>
<dbReference type="InterPro" id="IPR003509">
    <property type="entry name" value="UPF0102_YraN-like"/>
</dbReference>
<dbReference type="HAMAP" id="MF_00048">
    <property type="entry name" value="UPF0102"/>
    <property type="match status" value="1"/>
</dbReference>
<gene>
    <name evidence="3" type="ORF">Bravens_00177</name>
    <name evidence="4" type="ORF">CYJ40_05915</name>
</gene>
<dbReference type="EMBL" id="PKGO01000005">
    <property type="protein sequence ID" value="PKY70263.1"/>
    <property type="molecule type" value="Genomic_DNA"/>
</dbReference>
<dbReference type="RefSeq" id="WP_019174832.1">
    <property type="nucleotide sequence ID" value="NZ_JAKRCZ010000004.1"/>
</dbReference>
<organism evidence="3 6">
    <name type="scientific">Brevibacterium ravenspurgense</name>
    <dbReference type="NCBI Taxonomy" id="479117"/>
    <lineage>
        <taxon>Bacteria</taxon>
        <taxon>Bacillati</taxon>
        <taxon>Actinomycetota</taxon>
        <taxon>Actinomycetes</taxon>
        <taxon>Micrococcales</taxon>
        <taxon>Brevibacteriaceae</taxon>
        <taxon>Brevibacterium</taxon>
    </lineage>
</organism>
<name>A0A150HCF9_9MICO</name>
<dbReference type="EMBL" id="LQQC01000002">
    <property type="protein sequence ID" value="KXZ59705.1"/>
    <property type="molecule type" value="Genomic_DNA"/>
</dbReference>
<reference evidence="3 6" key="1">
    <citation type="submission" date="2016-01" db="EMBL/GenBank/DDBJ databases">
        <title>Use of Whole Genome Sequencing to ascertain that Brevibacterium massiliense (Roux, Raoult 2009) is a later heterotypic synonym of Brevibacterium ravenspurgense (Mages 2008).</title>
        <authorList>
            <person name="Bernier A.-M."/>
            <person name="Burdz T."/>
            <person name="Huynh C."/>
            <person name="Pachecho A.L."/>
            <person name="Wiebe D."/>
            <person name="Bonner C."/>
            <person name="Bernard K."/>
        </authorList>
    </citation>
    <scope>NUCLEOTIDE SEQUENCE [LARGE SCALE GENOMIC DNA]</scope>
    <source>
        <strain evidence="3 6">CCUG56047</strain>
    </source>
</reference>